<dbReference type="EMBL" id="JAEFCT010000003">
    <property type="protein sequence ID" value="MBK1443930.1"/>
    <property type="molecule type" value="Genomic_DNA"/>
</dbReference>
<reference evidence="1" key="1">
    <citation type="submission" date="2020-12" db="EMBL/GenBank/DDBJ databases">
        <authorList>
            <person name="Chopjitt P."/>
        </authorList>
    </citation>
    <scope>NUCLEOTIDE SEQUENCE</scope>
    <source>
        <strain evidence="1">AP1</strain>
    </source>
</reference>
<dbReference type="RefSeq" id="WP_016654407.1">
    <property type="nucleotide sequence ID" value="NZ_AP024798.1"/>
</dbReference>
<sequence>MTNIRITDFCDKYGYTQAQITYAKKTGMLIPIKRGIIDEELSLQALKNTKPIKAPIELGQDAIISNLQNEIKALKEQLQSTLDLKNHYEAELNKLGIFPAKVAKVPFHPEASMKKLSNHPVMSQEWMKDQMQQIPESERIFKSRKIPIPQEAFTSSLPDKK</sequence>
<name>A0A8I1H8J2_ACIPI</name>
<dbReference type="Proteomes" id="UP000660083">
    <property type="component" value="Unassembled WGS sequence"/>
</dbReference>
<accession>A0A8I1H8J2</accession>
<evidence type="ECO:0000313" key="2">
    <source>
        <dbReference type="Proteomes" id="UP000660083"/>
    </source>
</evidence>
<comment type="caution">
    <text evidence="1">The sequence shown here is derived from an EMBL/GenBank/DDBJ whole genome shotgun (WGS) entry which is preliminary data.</text>
</comment>
<proteinExistence type="predicted"/>
<protein>
    <submittedName>
        <fullName evidence="1">Uncharacterized protein</fullName>
    </submittedName>
</protein>
<dbReference type="AlphaFoldDB" id="A0A8I1H8J2"/>
<gene>
    <name evidence="1" type="ORF">JDA50_05675</name>
</gene>
<evidence type="ECO:0000313" key="1">
    <source>
        <dbReference type="EMBL" id="MBK1443930.1"/>
    </source>
</evidence>
<organism evidence="1 2">
    <name type="scientific">Acinetobacter pittii</name>
    <name type="common">Acinetobacter genomosp. 3</name>
    <dbReference type="NCBI Taxonomy" id="48296"/>
    <lineage>
        <taxon>Bacteria</taxon>
        <taxon>Pseudomonadati</taxon>
        <taxon>Pseudomonadota</taxon>
        <taxon>Gammaproteobacteria</taxon>
        <taxon>Moraxellales</taxon>
        <taxon>Moraxellaceae</taxon>
        <taxon>Acinetobacter</taxon>
        <taxon>Acinetobacter calcoaceticus/baumannii complex</taxon>
    </lineage>
</organism>